<name>A0ABW9M4R5_9MYCO</name>
<keyword evidence="1" id="KW-1133">Transmembrane helix</keyword>
<evidence type="ECO:0000313" key="3">
    <source>
        <dbReference type="Proteomes" id="UP001635817"/>
    </source>
</evidence>
<gene>
    <name evidence="2" type="ORF">ACK4CP_29910</name>
</gene>
<dbReference type="EMBL" id="JBKBDE010000014">
    <property type="protein sequence ID" value="MFN6554640.1"/>
    <property type="molecule type" value="Genomic_DNA"/>
</dbReference>
<feature type="transmembrane region" description="Helical" evidence="1">
    <location>
        <begin position="54"/>
        <end position="73"/>
    </location>
</feature>
<dbReference type="RefSeq" id="WP_409552742.1">
    <property type="nucleotide sequence ID" value="NZ_JBKBDE010000014.1"/>
</dbReference>
<dbReference type="Proteomes" id="UP001635817">
    <property type="component" value="Unassembled WGS sequence"/>
</dbReference>
<evidence type="ECO:0000256" key="1">
    <source>
        <dbReference type="SAM" id="Phobius"/>
    </source>
</evidence>
<accession>A0ABW9M4R5</accession>
<proteinExistence type="predicted"/>
<feature type="transmembrane region" description="Helical" evidence="1">
    <location>
        <begin position="24"/>
        <end position="42"/>
    </location>
</feature>
<keyword evidence="1" id="KW-0472">Membrane</keyword>
<reference evidence="2 3" key="1">
    <citation type="submission" date="2024-12" db="EMBL/GenBank/DDBJ databases">
        <title>The coexistence of Mycolicibacterium septicum and Mycolicibacterium nivoides in clinical samples.</title>
        <authorList>
            <person name="Wang C."/>
            <person name="Feng Y."/>
            <person name="Zong Z."/>
        </authorList>
    </citation>
    <scope>NUCLEOTIDE SEQUENCE [LARGE SCALE GENOMIC DNA]</scope>
    <source>
        <strain evidence="2 3">120310</strain>
    </source>
</reference>
<protein>
    <submittedName>
        <fullName evidence="2">Uncharacterized protein</fullName>
    </submittedName>
</protein>
<keyword evidence="3" id="KW-1185">Reference proteome</keyword>
<organism evidence="2 3">
    <name type="scientific">Mycolicibacterium septicum</name>
    <dbReference type="NCBI Taxonomy" id="98668"/>
    <lineage>
        <taxon>Bacteria</taxon>
        <taxon>Bacillati</taxon>
        <taxon>Actinomycetota</taxon>
        <taxon>Actinomycetes</taxon>
        <taxon>Mycobacteriales</taxon>
        <taxon>Mycobacteriaceae</taxon>
        <taxon>Mycolicibacterium</taxon>
    </lineage>
</organism>
<sequence>MIETTLAAADLVTAIPAFWEDLKIPLSILVLAAGVVGAIVSFHKGFGSAAGKLIGGIAMSAVVLAAVGLTYSVKTTMDKHCNGCSVGQYGR</sequence>
<comment type="caution">
    <text evidence="2">The sequence shown here is derived from an EMBL/GenBank/DDBJ whole genome shotgun (WGS) entry which is preliminary data.</text>
</comment>
<evidence type="ECO:0000313" key="2">
    <source>
        <dbReference type="EMBL" id="MFN6554640.1"/>
    </source>
</evidence>
<keyword evidence="1" id="KW-0812">Transmembrane</keyword>